<feature type="compositionally biased region" description="Acidic residues" evidence="1">
    <location>
        <begin position="344"/>
        <end position="358"/>
    </location>
</feature>
<comment type="caution">
    <text evidence="4">The sequence shown here is derived from an EMBL/GenBank/DDBJ whole genome shotgun (WGS) entry which is preliminary data.</text>
</comment>
<dbReference type="Pfam" id="PF00498">
    <property type="entry name" value="FHA"/>
    <property type="match status" value="1"/>
</dbReference>
<organism evidence="4 5">
    <name type="scientific">Penicillium angulare</name>
    <dbReference type="NCBI Taxonomy" id="116970"/>
    <lineage>
        <taxon>Eukaryota</taxon>
        <taxon>Fungi</taxon>
        <taxon>Dikarya</taxon>
        <taxon>Ascomycota</taxon>
        <taxon>Pezizomycotina</taxon>
        <taxon>Eurotiomycetes</taxon>
        <taxon>Eurotiomycetidae</taxon>
        <taxon>Eurotiales</taxon>
        <taxon>Aspergillaceae</taxon>
        <taxon>Penicillium</taxon>
    </lineage>
</organism>
<dbReference type="Proteomes" id="UP001149165">
    <property type="component" value="Unassembled WGS sequence"/>
</dbReference>
<dbReference type="InterPro" id="IPR008984">
    <property type="entry name" value="SMAD_FHA_dom_sf"/>
</dbReference>
<keyword evidence="5" id="KW-1185">Reference proteome</keyword>
<reference evidence="4" key="1">
    <citation type="submission" date="2022-11" db="EMBL/GenBank/DDBJ databases">
        <authorList>
            <person name="Petersen C."/>
        </authorList>
    </citation>
    <scope>NUCLEOTIDE SEQUENCE</scope>
    <source>
        <strain evidence="4">IBT 30069</strain>
    </source>
</reference>
<dbReference type="InterPro" id="IPR051176">
    <property type="entry name" value="Cent_Immune-Sig_Mod"/>
</dbReference>
<gene>
    <name evidence="4" type="ORF">N7456_010244</name>
</gene>
<protein>
    <recommendedName>
        <fullName evidence="3">FHA domain-containing protein</fullName>
    </recommendedName>
</protein>
<feature type="region of interest" description="Disordered" evidence="1">
    <location>
        <begin position="493"/>
        <end position="553"/>
    </location>
</feature>
<feature type="compositionally biased region" description="Polar residues" evidence="1">
    <location>
        <begin position="510"/>
        <end position="520"/>
    </location>
</feature>
<evidence type="ECO:0000313" key="5">
    <source>
        <dbReference type="Proteomes" id="UP001149165"/>
    </source>
</evidence>
<dbReference type="OrthoDB" id="4096268at2759"/>
<accession>A0A9W9F692</accession>
<evidence type="ECO:0000256" key="2">
    <source>
        <dbReference type="SAM" id="Phobius"/>
    </source>
</evidence>
<dbReference type="InterPro" id="IPR000253">
    <property type="entry name" value="FHA_dom"/>
</dbReference>
<dbReference type="PANTHER" id="PTHR15715">
    <property type="entry name" value="CENTROSOMAL PROTEIN OF 170 KDA"/>
    <property type="match status" value="1"/>
</dbReference>
<sequence length="584" mass="64381">MSDLRVTVTLTPLGKHFPLQRTFTLSSSNRTLMIGRSSKREQKHRNPGAENGWYESRVMSRDHAELFIESDREILKVDDLGSTHGTWLNNTRLVCGQAAEVRNGDILRFGVDVENGQESFPALIVRCKIDWSGEEYAAPLAWFPWTSTDHTLRKTSEIHIDDVNGLHSTTEIKPLPSLRPLSSTKTFQVPESDSDIEEIPKLDWPPQKPETSSPVDEATVSHFPTPISSDNQDMKDTWLTYLGKSTDHADPMKVNVDDKSMNPASKIVYPGINELEAPMNVKENEESEREYSVSYDEYDDSIGYELEEEIEREIADALCGSELDENSSIGEYGSDDVSSVSDGSSEDESSSADNDPEQEYLNPVFLTTSKAPPKCRDVPTIKKDLWKPVESLDNENTATKRPYLESDKSIPNTSISRPQCTIPTPWKRPVPLSLNEGDFTRSRGPMDIFSVLDDPAPLSVSYHDGPFASLETATAGIKNRQCPPLPHLPVKRKASELEPQDSQPLAPKSAPSQESNASTAEQKEAATAICSALSEAEPPNKRTKSSHSPSSNVATYTATAVISALLGGLGTIALLAALPAEYFQ</sequence>
<dbReference type="SMART" id="SM00240">
    <property type="entry name" value="FHA"/>
    <property type="match status" value="1"/>
</dbReference>
<dbReference type="Gene3D" id="2.60.200.20">
    <property type="match status" value="1"/>
</dbReference>
<feature type="region of interest" description="Disordered" evidence="1">
    <location>
        <begin position="391"/>
        <end position="447"/>
    </location>
</feature>
<feature type="domain" description="FHA" evidence="3">
    <location>
        <begin position="32"/>
        <end position="93"/>
    </location>
</feature>
<evidence type="ECO:0000256" key="1">
    <source>
        <dbReference type="SAM" id="MobiDB-lite"/>
    </source>
</evidence>
<feature type="region of interest" description="Disordered" evidence="1">
    <location>
        <begin position="321"/>
        <end position="373"/>
    </location>
</feature>
<keyword evidence="2" id="KW-0472">Membrane</keyword>
<dbReference type="AlphaFoldDB" id="A0A9W9F692"/>
<evidence type="ECO:0000259" key="3">
    <source>
        <dbReference type="PROSITE" id="PS50006"/>
    </source>
</evidence>
<dbReference type="EMBL" id="JAPQKH010000006">
    <property type="protein sequence ID" value="KAJ5094383.1"/>
    <property type="molecule type" value="Genomic_DNA"/>
</dbReference>
<reference evidence="4" key="2">
    <citation type="journal article" date="2023" name="IMA Fungus">
        <title>Comparative genomic study of the Penicillium genus elucidates a diverse pangenome and 15 lateral gene transfer events.</title>
        <authorList>
            <person name="Petersen C."/>
            <person name="Sorensen T."/>
            <person name="Nielsen M.R."/>
            <person name="Sondergaard T.E."/>
            <person name="Sorensen J.L."/>
            <person name="Fitzpatrick D.A."/>
            <person name="Frisvad J.C."/>
            <person name="Nielsen K.L."/>
        </authorList>
    </citation>
    <scope>NUCLEOTIDE SEQUENCE</scope>
    <source>
        <strain evidence="4">IBT 30069</strain>
    </source>
</reference>
<proteinExistence type="predicted"/>
<feature type="compositionally biased region" description="Polar residues" evidence="1">
    <location>
        <begin position="180"/>
        <end position="191"/>
    </location>
</feature>
<feature type="compositionally biased region" description="Polar residues" evidence="1">
    <location>
        <begin position="409"/>
        <end position="422"/>
    </location>
</feature>
<dbReference type="SUPFAM" id="SSF49879">
    <property type="entry name" value="SMAD/FHA domain"/>
    <property type="match status" value="1"/>
</dbReference>
<keyword evidence="2" id="KW-1133">Transmembrane helix</keyword>
<keyword evidence="2" id="KW-0812">Transmembrane</keyword>
<feature type="transmembrane region" description="Helical" evidence="2">
    <location>
        <begin position="553"/>
        <end position="578"/>
    </location>
</feature>
<evidence type="ECO:0000313" key="4">
    <source>
        <dbReference type="EMBL" id="KAJ5094383.1"/>
    </source>
</evidence>
<feature type="region of interest" description="Disordered" evidence="1">
    <location>
        <begin position="177"/>
        <end position="229"/>
    </location>
</feature>
<dbReference type="PROSITE" id="PS50006">
    <property type="entry name" value="FHA_DOMAIN"/>
    <property type="match status" value="1"/>
</dbReference>
<name>A0A9W9F692_9EURO</name>
<dbReference type="PANTHER" id="PTHR15715:SF37">
    <property type="entry name" value="LD47843P"/>
    <property type="match status" value="1"/>
</dbReference>